<keyword evidence="3" id="KW-1185">Reference proteome</keyword>
<dbReference type="PROSITE" id="PS51534">
    <property type="entry name" value="SEFIR"/>
    <property type="match status" value="1"/>
</dbReference>
<accession>A0A1Z4N8M8</accession>
<feature type="domain" description="SEFIR" evidence="1">
    <location>
        <begin position="7"/>
        <end position="145"/>
    </location>
</feature>
<reference evidence="2 3" key="1">
    <citation type="submission" date="2017-06" db="EMBL/GenBank/DDBJ databases">
        <title>Genome sequencing of cyanobaciteial culture collection at National Institute for Environmental Studies (NIES).</title>
        <authorList>
            <person name="Hirose Y."/>
            <person name="Shimura Y."/>
            <person name="Fujisawa T."/>
            <person name="Nakamura Y."/>
            <person name="Kawachi M."/>
        </authorList>
    </citation>
    <scope>NUCLEOTIDE SEQUENCE [LARGE SCALE GENOMIC DNA]</scope>
    <source>
        <strain evidence="2 3">NIES-37</strain>
    </source>
</reference>
<name>A0A1Z4N8M8_9CYAN</name>
<evidence type="ECO:0000313" key="3">
    <source>
        <dbReference type="Proteomes" id="UP000218785"/>
    </source>
</evidence>
<proteinExistence type="predicted"/>
<dbReference type="Pfam" id="PF08357">
    <property type="entry name" value="SEFIR"/>
    <property type="match status" value="1"/>
</dbReference>
<dbReference type="InterPro" id="IPR035897">
    <property type="entry name" value="Toll_tir_struct_dom_sf"/>
</dbReference>
<sequence length="573" mass="66771">MNFGSDAPKVFISYSHDSQEHKKRILTLANRLRAEGVDCNIDQYEESPAEGWPRWMMNQLEWADLVVVVCTEQYDRRFRGREEPGIGRGVTWEGAIISQELYDSHVKSTKFVPVVFSSKDGNFIPIMVRGFSRYDLYTEEGYQAFYRRLTNQPLNPKPPLGEKVELAPRVLPPLPVRDRKQTFSRTRSFFAYDEAWVGRERLIKELSDRVQASCRLLIVVGIAGIGKTALAERLAVELQDWFDGDWSRFHQENFDNDEQAADFSSVAVRWLEKWGELITPDDRKDTQQLLNRLVKYLSENCYLVQMDSLEKILQGNEEEGWSDFKDEWWVKFFNAFLKIESCLSCIILTSQDLPKQIEEAGTRCRNFWHSQLLSGLDVSERLDLFTKTGLDVSQAAIGRQYLERIGAAYEGHPLALRIVAGEIKNKPFDSNVLAYWNKYGNEVVEVENALAEAQEGKIFGEDNWKLDRLTRTLRRNVRSRLEKAFIRLKKEAKYAYILLCEASVYRCPVSEDFWLSHLEYWDRNEDEQIVALDTLRDRYLVEELTDNTNQCLLRQHNLVRSVSLDHLKRLDEP</sequence>
<dbReference type="InterPro" id="IPR027417">
    <property type="entry name" value="P-loop_NTPase"/>
</dbReference>
<dbReference type="InterPro" id="IPR013568">
    <property type="entry name" value="SEFIR_dom"/>
</dbReference>
<dbReference type="AlphaFoldDB" id="A0A1Z4N8M8"/>
<gene>
    <name evidence="2" type="ORF">NIES37_60910</name>
</gene>
<dbReference type="SUPFAM" id="SSF52540">
    <property type="entry name" value="P-loop containing nucleoside triphosphate hydrolases"/>
    <property type="match status" value="1"/>
</dbReference>
<dbReference type="KEGG" id="ttq:NIES37_60910"/>
<dbReference type="Gene3D" id="3.40.50.300">
    <property type="entry name" value="P-loop containing nucleotide triphosphate hydrolases"/>
    <property type="match status" value="1"/>
</dbReference>
<dbReference type="PRINTS" id="PR00364">
    <property type="entry name" value="DISEASERSIST"/>
</dbReference>
<dbReference type="Proteomes" id="UP000218785">
    <property type="component" value="Chromosome"/>
</dbReference>
<evidence type="ECO:0000259" key="1">
    <source>
        <dbReference type="PROSITE" id="PS51534"/>
    </source>
</evidence>
<protein>
    <recommendedName>
        <fullName evidence="1">SEFIR domain-containing protein</fullName>
    </recommendedName>
</protein>
<dbReference type="RefSeq" id="WP_096582056.1">
    <property type="nucleotide sequence ID" value="NZ_CAWNJS010000001.1"/>
</dbReference>
<dbReference type="SUPFAM" id="SSF52200">
    <property type="entry name" value="Toll/Interleukin receptor TIR domain"/>
    <property type="match status" value="1"/>
</dbReference>
<organism evidence="2 3">
    <name type="scientific">Tolypothrix tenuis PCC 7101</name>
    <dbReference type="NCBI Taxonomy" id="231146"/>
    <lineage>
        <taxon>Bacteria</taxon>
        <taxon>Bacillati</taxon>
        <taxon>Cyanobacteriota</taxon>
        <taxon>Cyanophyceae</taxon>
        <taxon>Nostocales</taxon>
        <taxon>Tolypothrichaceae</taxon>
        <taxon>Tolypothrix</taxon>
    </lineage>
</organism>
<dbReference type="Gene3D" id="3.40.50.10140">
    <property type="entry name" value="Toll/interleukin-1 receptor homology (TIR) domain"/>
    <property type="match status" value="1"/>
</dbReference>
<evidence type="ECO:0000313" key="2">
    <source>
        <dbReference type="EMBL" id="BAZ02083.1"/>
    </source>
</evidence>
<dbReference type="EMBL" id="AP018248">
    <property type="protein sequence ID" value="BAZ02083.1"/>
    <property type="molecule type" value="Genomic_DNA"/>
</dbReference>